<dbReference type="HOGENOM" id="CLU_000445_20_1_11"/>
<keyword evidence="3" id="KW-0597">Phosphoprotein</keyword>
<sequence length="500" mass="52719">MLSVEPKSSIAPGTSSNRNACAGSVCARARISSSTARRARKSFHDISATSVVSLMAATLRIRGSGFAVPRSSSRLLPWAEGVSAPERTRCGWVFAYAGRVQVTAFFRRRVAESEYDYPLAVPVFAHIAVVVIAGAAVAQRDGFVPPGWVLLCGLVAAVTPVAGDMIRPGVVLPRPFLAVVVVAAAALLLLQQPDTAFDFAPLILVILTAEVAATASLAVSLATLAAAMAVLSAFALTGRLDGAPYALAGVVLGWAFGYLMLTQLRLLHQERASKAIQSEQAATRERQRIAREVHDVIAHSLSITLLHLTAARRALEQDRDVDDAVDALSDAERLGRQAMADIRRTVGLLDAGPSGTRPEPGVADLPDLIDDFRRAGLPVAFDMQGDLSAVTGTVGLGIFRITQESLANVAKHAPGASADVRLTIEPERITLEIRNPTRGQVTPPTGSLGSGLRGMRERAALLGGTLRAGPDGRGWSVHAAVPLPRDSCRPAILRHIPGLS</sequence>
<keyword evidence="5" id="KW-0547">Nucleotide-binding</keyword>
<keyword evidence="9" id="KW-1133">Transmembrane helix</keyword>
<evidence type="ECO:0000256" key="1">
    <source>
        <dbReference type="ARBA" id="ARBA00000085"/>
    </source>
</evidence>
<dbReference type="InterPro" id="IPR036890">
    <property type="entry name" value="HATPase_C_sf"/>
</dbReference>
<dbReference type="EMBL" id="CP000431">
    <property type="protein sequence ID" value="ABG97052.1"/>
    <property type="molecule type" value="Genomic_DNA"/>
</dbReference>
<evidence type="ECO:0000256" key="6">
    <source>
        <dbReference type="ARBA" id="ARBA00022777"/>
    </source>
</evidence>
<feature type="domain" description="Signal transduction histidine kinase subgroup 3 dimerisation and phosphoacceptor" evidence="10">
    <location>
        <begin position="285"/>
        <end position="350"/>
    </location>
</feature>
<protein>
    <recommendedName>
        <fullName evidence="2">histidine kinase</fullName>
        <ecNumber evidence="2">2.7.13.3</ecNumber>
    </recommendedName>
</protein>
<dbReference type="Gene3D" id="3.30.565.10">
    <property type="entry name" value="Histidine kinase-like ATPase, C-terminal domain"/>
    <property type="match status" value="1"/>
</dbReference>
<feature type="transmembrane region" description="Helical" evidence="9">
    <location>
        <begin position="143"/>
        <end position="163"/>
    </location>
</feature>
<evidence type="ECO:0000256" key="9">
    <source>
        <dbReference type="SAM" id="Phobius"/>
    </source>
</evidence>
<feature type="transmembrane region" description="Helical" evidence="9">
    <location>
        <begin position="202"/>
        <end position="231"/>
    </location>
</feature>
<organism evidence="11 12">
    <name type="scientific">Rhodococcus jostii (strain RHA1)</name>
    <dbReference type="NCBI Taxonomy" id="101510"/>
    <lineage>
        <taxon>Bacteria</taxon>
        <taxon>Bacillati</taxon>
        <taxon>Actinomycetota</taxon>
        <taxon>Actinomycetes</taxon>
        <taxon>Mycobacteriales</taxon>
        <taxon>Nocardiaceae</taxon>
        <taxon>Rhodococcus</taxon>
    </lineage>
</organism>
<dbReference type="AlphaFoldDB" id="Q0S5Y4"/>
<dbReference type="CDD" id="cd16917">
    <property type="entry name" value="HATPase_UhpB-NarQ-NarX-like"/>
    <property type="match status" value="1"/>
</dbReference>
<evidence type="ECO:0000313" key="11">
    <source>
        <dbReference type="EMBL" id="ABG97052.1"/>
    </source>
</evidence>
<gene>
    <name evidence="11" type="ordered locus">RHA1_ro05271</name>
</gene>
<name>Q0S5Y4_RHOJR</name>
<dbReference type="InterPro" id="IPR011712">
    <property type="entry name" value="Sig_transdc_His_kin_sub3_dim/P"/>
</dbReference>
<dbReference type="InterPro" id="IPR050482">
    <property type="entry name" value="Sensor_HK_TwoCompSys"/>
</dbReference>
<proteinExistence type="predicted"/>
<evidence type="ECO:0000313" key="12">
    <source>
        <dbReference type="Proteomes" id="UP000008710"/>
    </source>
</evidence>
<keyword evidence="7" id="KW-0067">ATP-binding</keyword>
<evidence type="ECO:0000256" key="8">
    <source>
        <dbReference type="ARBA" id="ARBA00023012"/>
    </source>
</evidence>
<dbReference type="PANTHER" id="PTHR24421">
    <property type="entry name" value="NITRATE/NITRITE SENSOR PROTEIN NARX-RELATED"/>
    <property type="match status" value="1"/>
</dbReference>
<dbReference type="KEGG" id="rha:RHA1_ro05271"/>
<keyword evidence="9" id="KW-0812">Transmembrane</keyword>
<evidence type="ECO:0000256" key="5">
    <source>
        <dbReference type="ARBA" id="ARBA00022741"/>
    </source>
</evidence>
<dbReference type="GO" id="GO:0000155">
    <property type="term" value="F:phosphorelay sensor kinase activity"/>
    <property type="evidence" value="ECO:0007669"/>
    <property type="project" value="InterPro"/>
</dbReference>
<keyword evidence="4" id="KW-0808">Transferase</keyword>
<evidence type="ECO:0000256" key="3">
    <source>
        <dbReference type="ARBA" id="ARBA00022553"/>
    </source>
</evidence>
<evidence type="ECO:0000256" key="2">
    <source>
        <dbReference type="ARBA" id="ARBA00012438"/>
    </source>
</evidence>
<dbReference type="GO" id="GO:0005524">
    <property type="term" value="F:ATP binding"/>
    <property type="evidence" value="ECO:0007669"/>
    <property type="project" value="UniProtKB-KW"/>
</dbReference>
<dbReference type="Gene3D" id="1.20.5.1930">
    <property type="match status" value="1"/>
</dbReference>
<dbReference type="SUPFAM" id="SSF55874">
    <property type="entry name" value="ATPase domain of HSP90 chaperone/DNA topoisomerase II/histidine kinase"/>
    <property type="match status" value="1"/>
</dbReference>
<feature type="transmembrane region" description="Helical" evidence="9">
    <location>
        <begin position="243"/>
        <end position="261"/>
    </location>
</feature>
<accession>Q0S5Y4</accession>
<dbReference type="Pfam" id="PF07730">
    <property type="entry name" value="HisKA_3"/>
    <property type="match status" value="1"/>
</dbReference>
<evidence type="ECO:0000256" key="4">
    <source>
        <dbReference type="ARBA" id="ARBA00022679"/>
    </source>
</evidence>
<evidence type="ECO:0000259" key="10">
    <source>
        <dbReference type="Pfam" id="PF07730"/>
    </source>
</evidence>
<comment type="catalytic activity">
    <reaction evidence="1">
        <text>ATP + protein L-histidine = ADP + protein N-phospho-L-histidine.</text>
        <dbReference type="EC" id="2.7.13.3"/>
    </reaction>
</comment>
<feature type="transmembrane region" description="Helical" evidence="9">
    <location>
        <begin position="170"/>
        <end position="190"/>
    </location>
</feature>
<reference evidence="12" key="1">
    <citation type="journal article" date="2006" name="Proc. Natl. Acad. Sci. U.S.A.">
        <title>The complete genome of Rhodococcus sp. RHA1 provides insights into a catabolic powerhouse.</title>
        <authorList>
            <person name="McLeod M.P."/>
            <person name="Warren R.L."/>
            <person name="Hsiao W.W.L."/>
            <person name="Araki N."/>
            <person name="Myhre M."/>
            <person name="Fernandes C."/>
            <person name="Miyazawa D."/>
            <person name="Wong W."/>
            <person name="Lillquist A.L."/>
            <person name="Wang D."/>
            <person name="Dosanjh M."/>
            <person name="Hara H."/>
            <person name="Petrescu A."/>
            <person name="Morin R.D."/>
            <person name="Yang G."/>
            <person name="Stott J.M."/>
            <person name="Schein J.E."/>
            <person name="Shin H."/>
            <person name="Smailus D."/>
            <person name="Siddiqui A.S."/>
            <person name="Marra M.A."/>
            <person name="Jones S.J.M."/>
            <person name="Holt R."/>
            <person name="Brinkman F.S.L."/>
            <person name="Miyauchi K."/>
            <person name="Fukuda M."/>
            <person name="Davies J.E."/>
            <person name="Mohn W.W."/>
            <person name="Eltis L.D."/>
        </authorList>
    </citation>
    <scope>NUCLEOTIDE SEQUENCE [LARGE SCALE GENOMIC DNA]</scope>
    <source>
        <strain evidence="12">RHA1</strain>
    </source>
</reference>
<evidence type="ECO:0000256" key="7">
    <source>
        <dbReference type="ARBA" id="ARBA00022840"/>
    </source>
</evidence>
<feature type="transmembrane region" description="Helical" evidence="9">
    <location>
        <begin position="117"/>
        <end position="137"/>
    </location>
</feature>
<dbReference type="Proteomes" id="UP000008710">
    <property type="component" value="Chromosome"/>
</dbReference>
<keyword evidence="9" id="KW-0472">Membrane</keyword>
<keyword evidence="6 11" id="KW-0418">Kinase</keyword>
<dbReference type="eggNOG" id="COG4585">
    <property type="taxonomic scope" value="Bacteria"/>
</dbReference>
<dbReference type="GO" id="GO:0046983">
    <property type="term" value="F:protein dimerization activity"/>
    <property type="evidence" value="ECO:0007669"/>
    <property type="project" value="InterPro"/>
</dbReference>
<dbReference type="PANTHER" id="PTHR24421:SF10">
    <property type="entry name" value="NITRATE_NITRITE SENSOR PROTEIN NARQ"/>
    <property type="match status" value="1"/>
</dbReference>
<dbReference type="EC" id="2.7.13.3" evidence="2"/>
<keyword evidence="8" id="KW-0902">Two-component regulatory system</keyword>
<dbReference type="GO" id="GO:0016020">
    <property type="term" value="C:membrane"/>
    <property type="evidence" value="ECO:0007669"/>
    <property type="project" value="InterPro"/>
</dbReference>